<dbReference type="PANTHER" id="PTHR45717:SF5">
    <property type="entry name" value="PENTACOTRIPEPTIDE-REPEAT REGION OF PRORP DOMAIN-CONTAINING PROTEIN"/>
    <property type="match status" value="1"/>
</dbReference>
<comment type="subcellular location">
    <subcellularLocation>
        <location evidence="1">Mitochondrion</location>
    </subcellularLocation>
</comment>
<gene>
    <name evidence="8" type="ORF">F0562_020039</name>
</gene>
<evidence type="ECO:0000313" key="9">
    <source>
        <dbReference type="Proteomes" id="UP000325577"/>
    </source>
</evidence>
<reference evidence="8 9" key="1">
    <citation type="submission" date="2019-09" db="EMBL/GenBank/DDBJ databases">
        <title>A chromosome-level genome assembly of the Chinese tupelo Nyssa sinensis.</title>
        <authorList>
            <person name="Yang X."/>
            <person name="Kang M."/>
            <person name="Yang Y."/>
            <person name="Xiong H."/>
            <person name="Wang M."/>
            <person name="Zhang Z."/>
            <person name="Wang Z."/>
            <person name="Wu H."/>
            <person name="Ma T."/>
            <person name="Liu J."/>
            <person name="Xi Z."/>
        </authorList>
    </citation>
    <scope>NUCLEOTIDE SEQUENCE [LARGE SCALE GENOMIC DNA]</scope>
    <source>
        <strain evidence="8">J267</strain>
        <tissue evidence="8">Leaf</tissue>
    </source>
</reference>
<keyword evidence="5" id="KW-0496">Mitochondrion</keyword>
<feature type="repeat" description="PPR" evidence="6">
    <location>
        <begin position="350"/>
        <end position="384"/>
    </location>
</feature>
<dbReference type="AlphaFoldDB" id="A0A5J5BQJ3"/>
<dbReference type="GO" id="GO:0005739">
    <property type="term" value="C:mitochondrion"/>
    <property type="evidence" value="ECO:0007669"/>
    <property type="project" value="UniProtKB-SubCell"/>
</dbReference>
<keyword evidence="4" id="KW-0809">Transit peptide</keyword>
<dbReference type="EMBL" id="CM018033">
    <property type="protein sequence ID" value="KAA8545255.1"/>
    <property type="molecule type" value="Genomic_DNA"/>
</dbReference>
<evidence type="ECO:0000256" key="2">
    <source>
        <dbReference type="ARBA" id="ARBA00007626"/>
    </source>
</evidence>
<dbReference type="Gene3D" id="1.25.40.10">
    <property type="entry name" value="Tetratricopeptide repeat domain"/>
    <property type="match status" value="3"/>
</dbReference>
<evidence type="ECO:0000256" key="5">
    <source>
        <dbReference type="ARBA" id="ARBA00023128"/>
    </source>
</evidence>
<dbReference type="GO" id="GO:0003729">
    <property type="term" value="F:mRNA binding"/>
    <property type="evidence" value="ECO:0007669"/>
    <property type="project" value="UniProtKB-ARBA"/>
</dbReference>
<dbReference type="Pfam" id="PF01535">
    <property type="entry name" value="PPR"/>
    <property type="match status" value="2"/>
</dbReference>
<name>A0A5J5BQJ3_9ASTE</name>
<sequence length="493" mass="56250">MANKASRLLVFRTMATPRWLSTSTATETEMATSTMSTKSNKNSLYHRLLTLGGKDATVADTLDEWEKEGKPFKRVQIIGSVKLLRKAKKYQHAIQIYDWMENSENKMNDADRAIRIDLLSKTEGVDSAEKYFNSLEGSAKTKKTYGALLNCYCKEKMLDKAIEIFEKMRELNFLSALNYNNMMSLYLSVGQPEKVRLLLKEMEENNIVADLYTYNQLMNIYAALNDIDAVEGVLEKMKTNKVKCDWFTYGNLATIYVNAGLIDKANAALQKLENMKNLHDWESFHTLITLYARVSNLSGVNRAWESLKSISPKPSTVSYVIMLLALSKLGDVGGLEKCFKEWESGCSTYDARVVNVILESHLNQNMIEEAESIYESMVKRGAGPNLRTLDLFTNFYLKRHQMDLALKYLEMGASKMKPEKKMWFPTDETVSIFLKYFEEERDVDRAEKFCSIMKKIGRLDPKVSDSLLGTQIAAGQSEPQMHQQMKDGTLDEP</sequence>
<dbReference type="InterPro" id="IPR002885">
    <property type="entry name" value="PPR_rpt"/>
</dbReference>
<evidence type="ECO:0000256" key="3">
    <source>
        <dbReference type="ARBA" id="ARBA00022737"/>
    </source>
</evidence>
<protein>
    <recommendedName>
        <fullName evidence="10">Pentacotripeptide-repeat region of PRORP domain-containing protein</fullName>
    </recommendedName>
</protein>
<keyword evidence="3" id="KW-0677">Repeat</keyword>
<proteinExistence type="inferred from homology"/>
<dbReference type="NCBIfam" id="TIGR00756">
    <property type="entry name" value="PPR"/>
    <property type="match status" value="4"/>
</dbReference>
<keyword evidence="9" id="KW-1185">Reference proteome</keyword>
<feature type="compositionally biased region" description="Basic and acidic residues" evidence="7">
    <location>
        <begin position="484"/>
        <end position="493"/>
    </location>
</feature>
<evidence type="ECO:0008006" key="10">
    <source>
        <dbReference type="Google" id="ProtNLM"/>
    </source>
</evidence>
<dbReference type="Pfam" id="PF13041">
    <property type="entry name" value="PPR_2"/>
    <property type="match status" value="1"/>
</dbReference>
<organism evidence="8 9">
    <name type="scientific">Nyssa sinensis</name>
    <dbReference type="NCBI Taxonomy" id="561372"/>
    <lineage>
        <taxon>Eukaryota</taxon>
        <taxon>Viridiplantae</taxon>
        <taxon>Streptophyta</taxon>
        <taxon>Embryophyta</taxon>
        <taxon>Tracheophyta</taxon>
        <taxon>Spermatophyta</taxon>
        <taxon>Magnoliopsida</taxon>
        <taxon>eudicotyledons</taxon>
        <taxon>Gunneridae</taxon>
        <taxon>Pentapetalae</taxon>
        <taxon>asterids</taxon>
        <taxon>Cornales</taxon>
        <taxon>Nyssaceae</taxon>
        <taxon>Nyssa</taxon>
    </lineage>
</organism>
<evidence type="ECO:0000256" key="4">
    <source>
        <dbReference type="ARBA" id="ARBA00022946"/>
    </source>
</evidence>
<feature type="compositionally biased region" description="Polar residues" evidence="7">
    <location>
        <begin position="472"/>
        <end position="483"/>
    </location>
</feature>
<dbReference type="InterPro" id="IPR011990">
    <property type="entry name" value="TPR-like_helical_dom_sf"/>
</dbReference>
<accession>A0A5J5BQJ3</accession>
<dbReference type="Proteomes" id="UP000325577">
    <property type="component" value="Linkage Group LG10"/>
</dbReference>
<evidence type="ECO:0000313" key="8">
    <source>
        <dbReference type="EMBL" id="KAA8545255.1"/>
    </source>
</evidence>
<dbReference type="PANTHER" id="PTHR45717">
    <property type="entry name" value="OS12G0527900 PROTEIN"/>
    <property type="match status" value="1"/>
</dbReference>
<dbReference type="PROSITE" id="PS51375">
    <property type="entry name" value="PPR"/>
    <property type="match status" value="3"/>
</dbReference>
<dbReference type="OrthoDB" id="1717827at2759"/>
<evidence type="ECO:0000256" key="7">
    <source>
        <dbReference type="SAM" id="MobiDB-lite"/>
    </source>
</evidence>
<dbReference type="FunFam" id="1.25.40.10:FF:000385">
    <property type="entry name" value="Pentatricopeptide repeat-containing protein mitochondrial"/>
    <property type="match status" value="1"/>
</dbReference>
<feature type="repeat" description="PPR" evidence="6">
    <location>
        <begin position="141"/>
        <end position="175"/>
    </location>
</feature>
<feature type="repeat" description="PPR" evidence="6">
    <location>
        <begin position="210"/>
        <end position="244"/>
    </location>
</feature>
<dbReference type="SUPFAM" id="SSF81901">
    <property type="entry name" value="HCP-like"/>
    <property type="match status" value="1"/>
</dbReference>
<comment type="similarity">
    <text evidence="2">Belongs to the PPR family. P subfamily.</text>
</comment>
<feature type="region of interest" description="Disordered" evidence="7">
    <location>
        <begin position="472"/>
        <end position="493"/>
    </location>
</feature>
<evidence type="ECO:0000256" key="1">
    <source>
        <dbReference type="ARBA" id="ARBA00004173"/>
    </source>
</evidence>
<evidence type="ECO:0000256" key="6">
    <source>
        <dbReference type="PROSITE-ProRule" id="PRU00708"/>
    </source>
</evidence>